<accession>A0A9K3DC97</accession>
<sequence length="82" mass="8578">LILCDGHYAAKLLAFTHNHPGIKGVLTFDDFDSEEIIAATAAKLDEMGGQSPSAVGKPTSDAGSMYSLNQHSKSGAEADEEV</sequence>
<reference evidence="2 3" key="1">
    <citation type="journal article" date="2018" name="PLoS ONE">
        <title>The draft genome of Kipferlia bialata reveals reductive genome evolution in fornicate parasites.</title>
        <authorList>
            <person name="Tanifuji G."/>
            <person name="Takabayashi S."/>
            <person name="Kume K."/>
            <person name="Takagi M."/>
            <person name="Nakayama T."/>
            <person name="Kamikawa R."/>
            <person name="Inagaki Y."/>
            <person name="Hashimoto T."/>
        </authorList>
    </citation>
    <scope>NUCLEOTIDE SEQUENCE [LARGE SCALE GENOMIC DNA]</scope>
    <source>
        <strain evidence="2">NY0173</strain>
    </source>
</reference>
<dbReference type="AlphaFoldDB" id="A0A9K3DC97"/>
<comment type="caution">
    <text evidence="2">The sequence shown here is derived from an EMBL/GenBank/DDBJ whole genome shotgun (WGS) entry which is preliminary data.</text>
</comment>
<dbReference type="EMBL" id="BDIP01008054">
    <property type="protein sequence ID" value="GIQ91630.1"/>
    <property type="molecule type" value="Genomic_DNA"/>
</dbReference>
<feature type="region of interest" description="Disordered" evidence="1">
    <location>
        <begin position="44"/>
        <end position="82"/>
    </location>
</feature>
<evidence type="ECO:0000313" key="3">
    <source>
        <dbReference type="Proteomes" id="UP000265618"/>
    </source>
</evidence>
<proteinExistence type="predicted"/>
<dbReference type="Proteomes" id="UP000265618">
    <property type="component" value="Unassembled WGS sequence"/>
</dbReference>
<keyword evidence="3" id="KW-1185">Reference proteome</keyword>
<feature type="non-terminal residue" evidence="2">
    <location>
        <position position="82"/>
    </location>
</feature>
<organism evidence="2 3">
    <name type="scientific">Kipferlia bialata</name>
    <dbReference type="NCBI Taxonomy" id="797122"/>
    <lineage>
        <taxon>Eukaryota</taxon>
        <taxon>Metamonada</taxon>
        <taxon>Carpediemonas-like organisms</taxon>
        <taxon>Kipferlia</taxon>
    </lineage>
</organism>
<name>A0A9K3DC97_9EUKA</name>
<protein>
    <submittedName>
        <fullName evidence="2">Uncharacterized protein</fullName>
    </submittedName>
</protein>
<evidence type="ECO:0000256" key="1">
    <source>
        <dbReference type="SAM" id="MobiDB-lite"/>
    </source>
</evidence>
<gene>
    <name evidence="2" type="ORF">KIPB_014973</name>
</gene>
<evidence type="ECO:0000313" key="2">
    <source>
        <dbReference type="EMBL" id="GIQ91630.1"/>
    </source>
</evidence>